<gene>
    <name evidence="2" type="ORF">ACFOW3_17275</name>
</gene>
<keyword evidence="3" id="KW-1185">Reference proteome</keyword>
<dbReference type="Proteomes" id="UP001595693">
    <property type="component" value="Unassembled WGS sequence"/>
</dbReference>
<evidence type="ECO:0008006" key="4">
    <source>
        <dbReference type="Google" id="ProtNLM"/>
    </source>
</evidence>
<comment type="caution">
    <text evidence="2">The sequence shown here is derived from an EMBL/GenBank/DDBJ whole genome shotgun (WGS) entry which is preliminary data.</text>
</comment>
<organism evidence="2 3">
    <name type="scientific">Acidovorax facilis</name>
    <dbReference type="NCBI Taxonomy" id="12917"/>
    <lineage>
        <taxon>Bacteria</taxon>
        <taxon>Pseudomonadati</taxon>
        <taxon>Pseudomonadota</taxon>
        <taxon>Betaproteobacteria</taxon>
        <taxon>Burkholderiales</taxon>
        <taxon>Comamonadaceae</taxon>
        <taxon>Acidovorax</taxon>
    </lineage>
</organism>
<reference evidence="3" key="1">
    <citation type="journal article" date="2019" name="Int. J. Syst. Evol. Microbiol.">
        <title>The Global Catalogue of Microorganisms (GCM) 10K type strain sequencing project: providing services to taxonomists for standard genome sequencing and annotation.</title>
        <authorList>
            <consortium name="The Broad Institute Genomics Platform"/>
            <consortium name="The Broad Institute Genome Sequencing Center for Infectious Disease"/>
            <person name="Wu L."/>
            <person name="Ma J."/>
        </authorList>
    </citation>
    <scope>NUCLEOTIDE SEQUENCE [LARGE SCALE GENOMIC DNA]</scope>
    <source>
        <strain evidence="3">CCUG 2113</strain>
    </source>
</reference>
<proteinExistence type="predicted"/>
<accession>A0ABV8DE23</accession>
<sequence>MATKKASAPRSDAAKNTPSAPSAGALQFTVFTATAPDRLTKVLTLAPDGTLHKESAANMMRGTASRAVAHGLQELADVLETLDPAQATSWGMCDAAAGVSVPIVPEREVAETPGAISRTRRHFAYPVGPGVMMLDHDGAPDGELSADVFRQRLIEACPALADAPMLWRPSCSAGVCTADGRELSALTRHRLYIPVRDASRIPEAGRALVQLLWAAGHGWFDVGRAGQALERTLIDASVWQPERLDFCAPPLLGKSLQRPHAAPRIFGDPLALFDLALIPHDADTHKQAQALKKAARVQLAGQCAAQRERWVATNAPALAKRRGIPVDKARDVLQRASAQRVLMGDFVLMAEQGKPVSVGEILDRPERWHNAQFADPLDPDSDTRVAVVNLKSGQRPYLFTHRHGGMRFELLRQSARIQVGRGMRVATTDAVLAVLQERGELFDYGEGAVAYVSDGKARPVTPDWLTDHMGRVCEFYSMRHRRKADGEDAPEEGPEDAPLSVARAILAKHGERGFKKLVAVVTAPTLRIDGSILDRPGHDENSGLLFYSEHPNPPRVPVKPTVQDALAALRFLWAPLALFPLVDAVANGVALHGLLSAALRASLPTAPGVGFDAPAAGSGKTLLARCIGILAMGSEPSILPPADTDEETRKRLFAVLREGQRVVLWDNVREPLGSASLDAFLTAPTFADRVLGSSETITLPNRALFIAPGNNLRMTSDTCRRVLTARIDAQSETPYTRDFSFDPAQMVQTDRLAYVVAALTIVRAYITAGRPKMAKGRTASFEHWDDLVRQPICWLATHVAAIAGTPEGEGLPTLADPMEAAARAFEQDPETTKLRALVEAWFAAFGPDQTTVGGAIRRSDTDALLAMAMDDIAGQAGKINSRMLGRWIERMQGRIVDGKRFVRIGHRAGLLHWAVHQSAALRPMAAADAMGMPAADDVATF</sequence>
<name>A0ABV8DE23_9BURK</name>
<evidence type="ECO:0000313" key="2">
    <source>
        <dbReference type="EMBL" id="MFC3936369.1"/>
    </source>
</evidence>
<feature type="region of interest" description="Disordered" evidence="1">
    <location>
        <begin position="1"/>
        <end position="21"/>
    </location>
</feature>
<dbReference type="RefSeq" id="WP_055398391.1">
    <property type="nucleotide sequence ID" value="NZ_JAMXAX010000032.1"/>
</dbReference>
<evidence type="ECO:0000256" key="1">
    <source>
        <dbReference type="SAM" id="MobiDB-lite"/>
    </source>
</evidence>
<dbReference type="EMBL" id="JBHSAJ010000052">
    <property type="protein sequence ID" value="MFC3936369.1"/>
    <property type="molecule type" value="Genomic_DNA"/>
</dbReference>
<protein>
    <recommendedName>
        <fullName evidence="4">DUF927 domain-containing protein</fullName>
    </recommendedName>
</protein>
<evidence type="ECO:0000313" key="3">
    <source>
        <dbReference type="Proteomes" id="UP001595693"/>
    </source>
</evidence>